<organism evidence="2 3">
    <name type="scientific">Bifidobacterium xylocopae</name>
    <dbReference type="NCBI Taxonomy" id="2493119"/>
    <lineage>
        <taxon>Bacteria</taxon>
        <taxon>Bacillati</taxon>
        <taxon>Actinomycetota</taxon>
        <taxon>Actinomycetes</taxon>
        <taxon>Bifidobacteriales</taxon>
        <taxon>Bifidobacteriaceae</taxon>
        <taxon>Bifidobacterium</taxon>
    </lineage>
</organism>
<proteinExistence type="predicted"/>
<name>A0A366KCK1_9BIFI</name>
<sequence>MPHTPVAGPHAGPHPRRGIPVGVVWLACAAVSGSGYCLLATLLRLALRLIGETLPFQACLAIVITATCALGALWMRAEIRHTAS</sequence>
<dbReference type="AlphaFoldDB" id="A0A366KCK1"/>
<keyword evidence="1" id="KW-0472">Membrane</keyword>
<evidence type="ECO:0000256" key="1">
    <source>
        <dbReference type="SAM" id="Phobius"/>
    </source>
</evidence>
<evidence type="ECO:0000313" key="2">
    <source>
        <dbReference type="EMBL" id="RBP98843.1"/>
    </source>
</evidence>
<dbReference type="EMBL" id="PDCH01000019">
    <property type="protein sequence ID" value="RBP98843.1"/>
    <property type="molecule type" value="Genomic_DNA"/>
</dbReference>
<gene>
    <name evidence="2" type="ORF">CRD59_07055</name>
</gene>
<comment type="caution">
    <text evidence="2">The sequence shown here is derived from an EMBL/GenBank/DDBJ whole genome shotgun (WGS) entry which is preliminary data.</text>
</comment>
<feature type="transmembrane region" description="Helical" evidence="1">
    <location>
        <begin position="54"/>
        <end position="75"/>
    </location>
</feature>
<reference evidence="2 3" key="1">
    <citation type="submission" date="2017-10" db="EMBL/GenBank/DDBJ databases">
        <title>Bifidobacterium xylocopum sp. nov. and Bifidobacterium aemilianum sp. nov., from the carpenter bee (Xylocopa violacea) digestive tract.</title>
        <authorList>
            <person name="Alberoni D."/>
            <person name="Baffoni L."/>
            <person name="Di Gioia D."/>
            <person name="Gaggia F."/>
            <person name="Biavati B."/>
        </authorList>
    </citation>
    <scope>NUCLEOTIDE SEQUENCE [LARGE SCALE GENOMIC DNA]</scope>
    <source>
        <strain evidence="2 3">XV2</strain>
    </source>
</reference>
<accession>A0A366KCK1</accession>
<protein>
    <submittedName>
        <fullName evidence="2">Uncharacterized protein</fullName>
    </submittedName>
</protein>
<feature type="transmembrane region" description="Helical" evidence="1">
    <location>
        <begin position="23"/>
        <end position="47"/>
    </location>
</feature>
<evidence type="ECO:0000313" key="3">
    <source>
        <dbReference type="Proteomes" id="UP000252345"/>
    </source>
</evidence>
<dbReference type="Proteomes" id="UP000252345">
    <property type="component" value="Unassembled WGS sequence"/>
</dbReference>
<keyword evidence="1" id="KW-0812">Transmembrane</keyword>
<keyword evidence="3" id="KW-1185">Reference proteome</keyword>
<keyword evidence="1" id="KW-1133">Transmembrane helix</keyword>